<organism evidence="1 2">
    <name type="scientific">Treponema pedis</name>
    <dbReference type="NCBI Taxonomy" id="409322"/>
    <lineage>
        <taxon>Bacteria</taxon>
        <taxon>Pseudomonadati</taxon>
        <taxon>Spirochaetota</taxon>
        <taxon>Spirochaetia</taxon>
        <taxon>Spirochaetales</taxon>
        <taxon>Treponemataceae</taxon>
        <taxon>Treponema</taxon>
    </lineage>
</organism>
<dbReference type="RefSeq" id="WP_024467176.1">
    <property type="nucleotide sequence ID" value="NZ_CP045670.1"/>
</dbReference>
<dbReference type="Proteomes" id="UP000593915">
    <property type="component" value="Chromosome"/>
</dbReference>
<evidence type="ECO:0000313" key="2">
    <source>
        <dbReference type="Proteomes" id="UP000593915"/>
    </source>
</evidence>
<proteinExistence type="predicted"/>
<reference evidence="1 2" key="1">
    <citation type="submission" date="2020-09" db="EMBL/GenBank/DDBJ databases">
        <title>Characterization of Treponema spp. from bovine digital dermatitis in Korea.</title>
        <authorList>
            <person name="Espiritu H.M."/>
            <person name="Cho Y.I."/>
            <person name="Mamuad L."/>
        </authorList>
    </citation>
    <scope>NUCLEOTIDE SEQUENCE [LARGE SCALE GENOMIC DNA]</scope>
    <source>
        <strain evidence="1 2">KS1</strain>
    </source>
</reference>
<dbReference type="EMBL" id="CP061839">
    <property type="protein sequence ID" value="QOW60262.1"/>
    <property type="molecule type" value="Genomic_DNA"/>
</dbReference>
<name>A0A7S7AVV5_9SPIR</name>
<gene>
    <name evidence="1" type="ORF">IFE08_10570</name>
</gene>
<dbReference type="AlphaFoldDB" id="A0A7S7AVV5"/>
<sequence>METAKEFVEHLSATLESKKREFNTTLLPQMQENYNIQSTAVQAIRSILLKKRAIHDDPYKYDSRMTEIEIPRTEPFMDSEKTSVIGSRLSHYEMMLDFLNNYYQFNTDFLGPKRISILFELNNTFLWGNFSNTSNHPNTKGLVDIMRGIFTSPDTLTSSLLKDSVSHLAKSEAVINGLLKELTVFHREEYKLLIRREIMPKINISPNDCLNPSNALKEIKKVFSVTLKKQPFYTDLIIEIIKEDCGNDSVRLRQEILNKLYPKKSEKVEEKYEENHRRSLLAGLKFLGNTAPHFKIALEKIKSNEELIHKSGRSFFKSIIKAIKQAFNISGRDREITVTISDPITQTRKKQVINYNSFEKEMTGKITLFQSISAASPAVQRKIGAMNDEVLLNLLTKYISESNELLKEMTGLDEFYKTVKPELRGKIRGIKIEVTTITNSIIKANQCRAEYTAFAEEAEQMKKLGII</sequence>
<evidence type="ECO:0000313" key="1">
    <source>
        <dbReference type="EMBL" id="QOW60262.1"/>
    </source>
</evidence>
<accession>A0A7S7AVV5</accession>
<protein>
    <submittedName>
        <fullName evidence="1">Uncharacterized protein</fullName>
    </submittedName>
</protein>